<dbReference type="AlphaFoldDB" id="A0A0D3CDQ4"/>
<dbReference type="Gramene" id="Bo5g049010.1">
    <property type="protein sequence ID" value="Bo5g049010.1"/>
    <property type="gene ID" value="Bo5g049010"/>
</dbReference>
<accession>A0A0D3CDQ4</accession>
<proteinExistence type="predicted"/>
<evidence type="ECO:0000256" key="1">
    <source>
        <dbReference type="SAM" id="MobiDB-lite"/>
    </source>
</evidence>
<organism evidence="2 3">
    <name type="scientific">Brassica oleracea var. oleracea</name>
    <dbReference type="NCBI Taxonomy" id="109376"/>
    <lineage>
        <taxon>Eukaryota</taxon>
        <taxon>Viridiplantae</taxon>
        <taxon>Streptophyta</taxon>
        <taxon>Embryophyta</taxon>
        <taxon>Tracheophyta</taxon>
        <taxon>Spermatophyta</taxon>
        <taxon>Magnoliopsida</taxon>
        <taxon>eudicotyledons</taxon>
        <taxon>Gunneridae</taxon>
        <taxon>Pentapetalae</taxon>
        <taxon>rosids</taxon>
        <taxon>malvids</taxon>
        <taxon>Brassicales</taxon>
        <taxon>Brassicaceae</taxon>
        <taxon>Brassiceae</taxon>
        <taxon>Brassica</taxon>
    </lineage>
</organism>
<feature type="region of interest" description="Disordered" evidence="1">
    <location>
        <begin position="216"/>
        <end position="235"/>
    </location>
</feature>
<evidence type="ECO:0008006" key="4">
    <source>
        <dbReference type="Google" id="ProtNLM"/>
    </source>
</evidence>
<sequence>MATASENARGGDKTAKAVVADQISQAVNSTANLLHLMRQSSSAQAQLAKLPKNLLAKASLTKATGQVFVGAASSSDFISGCPYRKRLSYFLPHDTHMLGRKQRRKQIMATASENARGGDKTAKAVVADQISQAVNSTANLLHLMRQSSSAQAQLAKLPKNLLAKASLTKATGQSLAQLPQVISSLDAHIESGLNSGVHLNTVTQLLENMESTQLRALRQSNLSPVVDNNQSPEQS</sequence>
<dbReference type="STRING" id="109376.A0A0D3CDQ4"/>
<dbReference type="Proteomes" id="UP000032141">
    <property type="component" value="Chromosome C5"/>
</dbReference>
<protein>
    <recommendedName>
        <fullName evidence="4">Tobamovirus multiplication protein 2B</fullName>
    </recommendedName>
</protein>
<keyword evidence="3" id="KW-1185">Reference proteome</keyword>
<reference evidence="2 3" key="1">
    <citation type="journal article" date="2014" name="Genome Biol.">
        <title>Transcriptome and methylome profiling reveals relics of genome dominance in the mesopolyploid Brassica oleracea.</title>
        <authorList>
            <person name="Parkin I.A."/>
            <person name="Koh C."/>
            <person name="Tang H."/>
            <person name="Robinson S.J."/>
            <person name="Kagale S."/>
            <person name="Clarke W.E."/>
            <person name="Town C.D."/>
            <person name="Nixon J."/>
            <person name="Krishnakumar V."/>
            <person name="Bidwell S.L."/>
            <person name="Denoeud F."/>
            <person name="Belcram H."/>
            <person name="Links M.G."/>
            <person name="Just J."/>
            <person name="Clarke C."/>
            <person name="Bender T."/>
            <person name="Huebert T."/>
            <person name="Mason A.S."/>
            <person name="Pires J.C."/>
            <person name="Barker G."/>
            <person name="Moore J."/>
            <person name="Walley P.G."/>
            <person name="Manoli S."/>
            <person name="Batley J."/>
            <person name="Edwards D."/>
            <person name="Nelson M.N."/>
            <person name="Wang X."/>
            <person name="Paterson A.H."/>
            <person name="King G."/>
            <person name="Bancroft I."/>
            <person name="Chalhoub B."/>
            <person name="Sharpe A.G."/>
        </authorList>
    </citation>
    <scope>NUCLEOTIDE SEQUENCE</scope>
    <source>
        <strain evidence="2 3">cv. TO1000</strain>
    </source>
</reference>
<dbReference type="eggNOG" id="ENOG502S1XW">
    <property type="taxonomic scope" value="Eukaryota"/>
</dbReference>
<evidence type="ECO:0000313" key="2">
    <source>
        <dbReference type="EnsemblPlants" id="Bo5g049010.1"/>
    </source>
</evidence>
<dbReference type="EnsemblPlants" id="Bo5g049010.1">
    <property type="protein sequence ID" value="Bo5g049010.1"/>
    <property type="gene ID" value="Bo5g049010"/>
</dbReference>
<evidence type="ECO:0000313" key="3">
    <source>
        <dbReference type="Proteomes" id="UP000032141"/>
    </source>
</evidence>
<dbReference type="HOGENOM" id="CLU_1181657_0_0_1"/>
<reference evidence="2" key="2">
    <citation type="submission" date="2015-03" db="UniProtKB">
        <authorList>
            <consortium name="EnsemblPlants"/>
        </authorList>
    </citation>
    <scope>IDENTIFICATION</scope>
</reference>
<name>A0A0D3CDQ4_BRAOL</name>